<dbReference type="AlphaFoldDB" id="A0A1H8R1J7"/>
<dbReference type="EMBL" id="FODV01000003">
    <property type="protein sequence ID" value="SEO60355.1"/>
    <property type="molecule type" value="Genomic_DNA"/>
</dbReference>
<dbReference type="InterPro" id="IPR018645">
    <property type="entry name" value="OapC-like"/>
</dbReference>
<evidence type="ECO:0008006" key="4">
    <source>
        <dbReference type="Google" id="ProtNLM"/>
    </source>
</evidence>
<dbReference type="Pfam" id="PF09845">
    <property type="entry name" value="OapC"/>
    <property type="match status" value="1"/>
</dbReference>
<dbReference type="RefSeq" id="WP_089822816.1">
    <property type="nucleotide sequence ID" value="NZ_FODV01000003.1"/>
</dbReference>
<name>A0A1H8R1J7_9EURY</name>
<dbReference type="Proteomes" id="UP000199126">
    <property type="component" value="Unassembled WGS sequence"/>
</dbReference>
<sequence>MPHQCTNCGKTFADGSKEMLSGCPDCGGNKFQFRPSGATDAESDGTGSDSTPDRDQSTSSGRPNTDRSDRSGVTGTAAKAGASVREWVGNRTTDETNEPDETGKADGTDDAPEATTASTDVTIEPTDDGESDGTTATDEPGDASASESTTPESPSPDREVDSAEDRAQASARSDVVTPEELSAAENRPVGEQPADADGTVIEPESEDRPDLSDLRDELNDQFESIKILQPGQYELNLMELYDREEYIISLREDGRYVIEVPDTWRGSEDED</sequence>
<organism evidence="2 3">
    <name type="scientific">Halogranum amylolyticum</name>
    <dbReference type="NCBI Taxonomy" id="660520"/>
    <lineage>
        <taxon>Archaea</taxon>
        <taxon>Methanobacteriati</taxon>
        <taxon>Methanobacteriota</taxon>
        <taxon>Stenosarchaea group</taxon>
        <taxon>Halobacteria</taxon>
        <taxon>Halobacteriales</taxon>
        <taxon>Haloferacaceae</taxon>
    </lineage>
</organism>
<gene>
    <name evidence="2" type="ORF">SAMN04487948_103444</name>
</gene>
<evidence type="ECO:0000313" key="2">
    <source>
        <dbReference type="EMBL" id="SEO60355.1"/>
    </source>
</evidence>
<feature type="compositionally biased region" description="Low complexity" evidence="1">
    <location>
        <begin position="143"/>
        <end position="152"/>
    </location>
</feature>
<keyword evidence="3" id="KW-1185">Reference proteome</keyword>
<reference evidence="3" key="1">
    <citation type="submission" date="2016-10" db="EMBL/GenBank/DDBJ databases">
        <authorList>
            <person name="Varghese N."/>
            <person name="Submissions S."/>
        </authorList>
    </citation>
    <scope>NUCLEOTIDE SEQUENCE [LARGE SCALE GENOMIC DNA]</scope>
    <source>
        <strain evidence="3">CGMCC 1.10121</strain>
    </source>
</reference>
<protein>
    <recommendedName>
        <fullName evidence="4">Zn-ribbon containing protein</fullName>
    </recommendedName>
</protein>
<feature type="region of interest" description="Disordered" evidence="1">
    <location>
        <begin position="13"/>
        <end position="217"/>
    </location>
</feature>
<evidence type="ECO:0000256" key="1">
    <source>
        <dbReference type="SAM" id="MobiDB-lite"/>
    </source>
</evidence>
<feature type="compositionally biased region" description="Basic and acidic residues" evidence="1">
    <location>
        <begin position="155"/>
        <end position="167"/>
    </location>
</feature>
<evidence type="ECO:0000313" key="3">
    <source>
        <dbReference type="Proteomes" id="UP000199126"/>
    </source>
</evidence>
<proteinExistence type="predicted"/>
<feature type="compositionally biased region" description="Basic and acidic residues" evidence="1">
    <location>
        <begin position="206"/>
        <end position="217"/>
    </location>
</feature>
<dbReference type="OrthoDB" id="78050at2157"/>
<accession>A0A1H8R1J7</accession>